<dbReference type="Pfam" id="PF00378">
    <property type="entry name" value="ECH_1"/>
    <property type="match status" value="1"/>
</dbReference>
<evidence type="ECO:0000313" key="4">
    <source>
        <dbReference type="Proteomes" id="UP000503447"/>
    </source>
</evidence>
<accession>A0A6M5YP09</accession>
<dbReference type="RefSeq" id="WP_171471445.1">
    <property type="nucleotide sequence ID" value="NZ_CP053452.2"/>
</dbReference>
<evidence type="ECO:0000313" key="3">
    <source>
        <dbReference type="EMBL" id="QJW95708.1"/>
    </source>
</evidence>
<dbReference type="EMBL" id="CP053452">
    <property type="protein sequence ID" value="QJW95708.1"/>
    <property type="molecule type" value="Genomic_DNA"/>
</dbReference>
<sequence>MSDTVQYTLRGPAAVVTINRPEKRNALSRALIADLTDAFLRASADPAARCVILTGAGPAFCAGMDLDELRGTIGDDADMVWDDATKLSSLYELVYTLPKPTVAAVNGAAVAGGAGLMTVCDLAVSVPDAKIGYPEVRRGLVAAMVLPHLLRHVGERTARWLLLTGELIDGLAALRVGLVNQITSAENLLQTADAWARALAEGGPKALATTKELLRRCSRQGVAVDELARASAEPRLTDECRHGLTAFFEKKPAPWSPGAG</sequence>
<reference evidence="4" key="1">
    <citation type="submission" date="2020-05" db="EMBL/GenBank/DDBJ databases">
        <title>Frigoriglobus tundricola gen. nov., sp. nov., a psychrotolerant cellulolytic planctomycete of the family Gemmataceae with two divergent copies of 16S rRNA gene.</title>
        <authorList>
            <person name="Kulichevskaya I.S."/>
            <person name="Ivanova A.A."/>
            <person name="Naumoff D.G."/>
            <person name="Beletsky A.V."/>
            <person name="Rijpstra W.I.C."/>
            <person name="Sinninghe Damste J.S."/>
            <person name="Mardanov A.V."/>
            <person name="Ravin N.V."/>
            <person name="Dedysh S.N."/>
        </authorList>
    </citation>
    <scope>NUCLEOTIDE SEQUENCE [LARGE SCALE GENOMIC DNA]</scope>
    <source>
        <strain evidence="4">PL17</strain>
    </source>
</reference>
<dbReference type="CDD" id="cd06558">
    <property type="entry name" value="crotonase-like"/>
    <property type="match status" value="1"/>
</dbReference>
<dbReference type="InterPro" id="IPR001753">
    <property type="entry name" value="Enoyl-CoA_hydra/iso"/>
</dbReference>
<dbReference type="InterPro" id="IPR051683">
    <property type="entry name" value="Enoyl-CoA_Hydratase/Isomerase"/>
</dbReference>
<dbReference type="PANTHER" id="PTHR42964:SF1">
    <property type="entry name" value="POLYKETIDE BIOSYNTHESIS ENOYL-COA HYDRATASE PKSH-RELATED"/>
    <property type="match status" value="1"/>
</dbReference>
<dbReference type="InterPro" id="IPR029045">
    <property type="entry name" value="ClpP/crotonase-like_dom_sf"/>
</dbReference>
<gene>
    <name evidence="3" type="ORF">FTUN_3262</name>
</gene>
<dbReference type="PANTHER" id="PTHR42964">
    <property type="entry name" value="ENOYL-COA HYDRATASE"/>
    <property type="match status" value="1"/>
</dbReference>
<organism evidence="3 4">
    <name type="scientific">Frigoriglobus tundricola</name>
    <dbReference type="NCBI Taxonomy" id="2774151"/>
    <lineage>
        <taxon>Bacteria</taxon>
        <taxon>Pseudomonadati</taxon>
        <taxon>Planctomycetota</taxon>
        <taxon>Planctomycetia</taxon>
        <taxon>Gemmatales</taxon>
        <taxon>Gemmataceae</taxon>
        <taxon>Frigoriglobus</taxon>
    </lineage>
</organism>
<evidence type="ECO:0000256" key="1">
    <source>
        <dbReference type="ARBA" id="ARBA00005254"/>
    </source>
</evidence>
<protein>
    <submittedName>
        <fullName evidence="3">Enoyl-CoA hydratase</fullName>
        <ecNumber evidence="3">4.2.1.17</ecNumber>
    </submittedName>
</protein>
<name>A0A6M5YP09_9BACT</name>
<keyword evidence="4" id="KW-1185">Reference proteome</keyword>
<dbReference type="PROSITE" id="PS00166">
    <property type="entry name" value="ENOYL_COA_HYDRATASE"/>
    <property type="match status" value="1"/>
</dbReference>
<dbReference type="KEGG" id="ftj:FTUN_3262"/>
<proteinExistence type="inferred from homology"/>
<comment type="similarity">
    <text evidence="1 2">Belongs to the enoyl-CoA hydratase/isomerase family.</text>
</comment>
<dbReference type="AlphaFoldDB" id="A0A6M5YP09"/>
<dbReference type="Proteomes" id="UP000503447">
    <property type="component" value="Chromosome"/>
</dbReference>
<dbReference type="GO" id="GO:0004300">
    <property type="term" value="F:enoyl-CoA hydratase activity"/>
    <property type="evidence" value="ECO:0007669"/>
    <property type="project" value="UniProtKB-EC"/>
</dbReference>
<dbReference type="InterPro" id="IPR018376">
    <property type="entry name" value="Enoyl-CoA_hyd/isom_CS"/>
</dbReference>
<dbReference type="Gene3D" id="3.90.226.10">
    <property type="entry name" value="2-enoyl-CoA Hydratase, Chain A, domain 1"/>
    <property type="match status" value="1"/>
</dbReference>
<dbReference type="SUPFAM" id="SSF52096">
    <property type="entry name" value="ClpP/crotonase"/>
    <property type="match status" value="1"/>
</dbReference>
<keyword evidence="3" id="KW-0456">Lyase</keyword>
<evidence type="ECO:0000256" key="2">
    <source>
        <dbReference type="RuleBase" id="RU003707"/>
    </source>
</evidence>
<dbReference type="EC" id="4.2.1.17" evidence="3"/>